<reference evidence="2" key="2">
    <citation type="journal article" date="2015" name="Data Brief">
        <title>Shoot transcriptome of the giant reed, Arundo donax.</title>
        <authorList>
            <person name="Barrero R.A."/>
            <person name="Guerrero F.D."/>
            <person name="Moolhuijzen P."/>
            <person name="Goolsby J.A."/>
            <person name="Tidwell J."/>
            <person name="Bellgard S.E."/>
            <person name="Bellgard M.I."/>
        </authorList>
    </citation>
    <scope>NUCLEOTIDE SEQUENCE</scope>
    <source>
        <tissue evidence="2">Shoot tissue taken approximately 20 cm above the soil surface</tissue>
    </source>
</reference>
<dbReference type="EMBL" id="GBRH01223588">
    <property type="protein sequence ID" value="JAD74307.1"/>
    <property type="molecule type" value="Transcribed_RNA"/>
</dbReference>
<evidence type="ECO:0000313" key="2">
    <source>
        <dbReference type="EMBL" id="JAD74307.1"/>
    </source>
</evidence>
<organism evidence="2">
    <name type="scientific">Arundo donax</name>
    <name type="common">Giant reed</name>
    <name type="synonym">Donax arundinaceus</name>
    <dbReference type="NCBI Taxonomy" id="35708"/>
    <lineage>
        <taxon>Eukaryota</taxon>
        <taxon>Viridiplantae</taxon>
        <taxon>Streptophyta</taxon>
        <taxon>Embryophyta</taxon>
        <taxon>Tracheophyta</taxon>
        <taxon>Spermatophyta</taxon>
        <taxon>Magnoliopsida</taxon>
        <taxon>Liliopsida</taxon>
        <taxon>Poales</taxon>
        <taxon>Poaceae</taxon>
        <taxon>PACMAD clade</taxon>
        <taxon>Arundinoideae</taxon>
        <taxon>Arundineae</taxon>
        <taxon>Arundo</taxon>
    </lineage>
</organism>
<name>A0A0A9CS21_ARUDO</name>
<protein>
    <submittedName>
        <fullName evidence="2">Uncharacterized protein</fullName>
    </submittedName>
</protein>
<dbReference type="AlphaFoldDB" id="A0A0A9CS21"/>
<proteinExistence type="predicted"/>
<reference evidence="2" key="1">
    <citation type="submission" date="2014-09" db="EMBL/GenBank/DDBJ databases">
        <authorList>
            <person name="Magalhaes I.L.F."/>
            <person name="Oliveira U."/>
            <person name="Santos F.R."/>
            <person name="Vidigal T.H.D.A."/>
            <person name="Brescovit A.D."/>
            <person name="Santos A.J."/>
        </authorList>
    </citation>
    <scope>NUCLEOTIDE SEQUENCE</scope>
    <source>
        <tissue evidence="2">Shoot tissue taken approximately 20 cm above the soil surface</tissue>
    </source>
</reference>
<accession>A0A0A9CS21</accession>
<feature type="compositionally biased region" description="Basic residues" evidence="1">
    <location>
        <begin position="9"/>
        <end position="18"/>
    </location>
</feature>
<feature type="region of interest" description="Disordered" evidence="1">
    <location>
        <begin position="1"/>
        <end position="38"/>
    </location>
</feature>
<sequence length="38" mass="4518">MQLYERKIRTNKNNRNKSTKGNALTRIEQSNQELQSKP</sequence>
<evidence type="ECO:0000256" key="1">
    <source>
        <dbReference type="SAM" id="MobiDB-lite"/>
    </source>
</evidence>
<feature type="compositionally biased region" description="Polar residues" evidence="1">
    <location>
        <begin position="27"/>
        <end position="38"/>
    </location>
</feature>